<organism evidence="1 2">
    <name type="scientific">Leclercia adecarboxylata</name>
    <dbReference type="NCBI Taxonomy" id="83655"/>
    <lineage>
        <taxon>Bacteria</taxon>
        <taxon>Pseudomonadati</taxon>
        <taxon>Pseudomonadota</taxon>
        <taxon>Gammaproteobacteria</taxon>
        <taxon>Enterobacterales</taxon>
        <taxon>Enterobacteriaceae</taxon>
        <taxon>Leclercia</taxon>
    </lineage>
</organism>
<protein>
    <submittedName>
        <fullName evidence="1">Uncharacterized protein</fullName>
    </submittedName>
</protein>
<dbReference type="Gene3D" id="3.10.105.10">
    <property type="entry name" value="Dipeptide-binding Protein, Domain 3"/>
    <property type="match status" value="1"/>
</dbReference>
<accession>A0A4U9HRN2</accession>
<gene>
    <name evidence="1" type="ORF">NCTC13032_02433</name>
</gene>
<dbReference type="EMBL" id="LR590464">
    <property type="protein sequence ID" value="VTP66246.1"/>
    <property type="molecule type" value="Genomic_DNA"/>
</dbReference>
<name>A0A4U9HRN2_9ENTR</name>
<dbReference type="Proteomes" id="UP000310719">
    <property type="component" value="Chromosome"/>
</dbReference>
<reference evidence="1 2" key="1">
    <citation type="submission" date="2019-05" db="EMBL/GenBank/DDBJ databases">
        <authorList>
            <consortium name="Pathogen Informatics"/>
        </authorList>
    </citation>
    <scope>NUCLEOTIDE SEQUENCE [LARGE SCALE GENOMIC DNA]</scope>
    <source>
        <strain evidence="1 2">NCTC13032</strain>
    </source>
</reference>
<evidence type="ECO:0000313" key="2">
    <source>
        <dbReference type="Proteomes" id="UP000310719"/>
    </source>
</evidence>
<proteinExistence type="predicted"/>
<evidence type="ECO:0000313" key="1">
    <source>
        <dbReference type="EMBL" id="VTP66246.1"/>
    </source>
</evidence>
<sequence>MLDTMHTHNFDAVRYAWIADYDDAATFLNNFRTGDSEKHQPVQQSGL</sequence>
<dbReference type="AlphaFoldDB" id="A0A4U9HRN2"/>